<evidence type="ECO:0000313" key="3">
    <source>
        <dbReference type="Proteomes" id="UP001519332"/>
    </source>
</evidence>
<organism evidence="2 3">
    <name type="scientific">Kibdelosporangium banguiense</name>
    <dbReference type="NCBI Taxonomy" id="1365924"/>
    <lineage>
        <taxon>Bacteria</taxon>
        <taxon>Bacillati</taxon>
        <taxon>Actinomycetota</taxon>
        <taxon>Actinomycetes</taxon>
        <taxon>Pseudonocardiales</taxon>
        <taxon>Pseudonocardiaceae</taxon>
        <taxon>Kibdelosporangium</taxon>
    </lineage>
</organism>
<keyword evidence="3" id="KW-1185">Reference proteome</keyword>
<protein>
    <submittedName>
        <fullName evidence="2">SAM-dependent methyltransferase</fullName>
    </submittedName>
</protein>
<dbReference type="Pfam" id="PF08241">
    <property type="entry name" value="Methyltransf_11"/>
    <property type="match status" value="1"/>
</dbReference>
<dbReference type="EMBL" id="JAGINW010000001">
    <property type="protein sequence ID" value="MBP2327281.1"/>
    <property type="molecule type" value="Genomic_DNA"/>
</dbReference>
<comment type="caution">
    <text evidence="2">The sequence shown here is derived from an EMBL/GenBank/DDBJ whole genome shotgun (WGS) entry which is preliminary data.</text>
</comment>
<dbReference type="GO" id="GO:0032259">
    <property type="term" value="P:methylation"/>
    <property type="evidence" value="ECO:0007669"/>
    <property type="project" value="UniProtKB-KW"/>
</dbReference>
<dbReference type="GO" id="GO:0008168">
    <property type="term" value="F:methyltransferase activity"/>
    <property type="evidence" value="ECO:0007669"/>
    <property type="project" value="UniProtKB-KW"/>
</dbReference>
<dbReference type="RefSeq" id="WP_209644253.1">
    <property type="nucleotide sequence ID" value="NZ_JAGINW010000001.1"/>
</dbReference>
<keyword evidence="2" id="KW-0489">Methyltransferase</keyword>
<evidence type="ECO:0000313" key="2">
    <source>
        <dbReference type="EMBL" id="MBP2327281.1"/>
    </source>
</evidence>
<dbReference type="InterPro" id="IPR029063">
    <property type="entry name" value="SAM-dependent_MTases_sf"/>
</dbReference>
<dbReference type="Gene3D" id="3.40.50.150">
    <property type="entry name" value="Vaccinia Virus protein VP39"/>
    <property type="match status" value="1"/>
</dbReference>
<dbReference type="PANTHER" id="PTHR42912">
    <property type="entry name" value="METHYLTRANSFERASE"/>
    <property type="match status" value="1"/>
</dbReference>
<reference evidence="2 3" key="1">
    <citation type="submission" date="2021-03" db="EMBL/GenBank/DDBJ databases">
        <title>Sequencing the genomes of 1000 actinobacteria strains.</title>
        <authorList>
            <person name="Klenk H.-P."/>
        </authorList>
    </citation>
    <scope>NUCLEOTIDE SEQUENCE [LARGE SCALE GENOMIC DNA]</scope>
    <source>
        <strain evidence="2 3">DSM 46670</strain>
    </source>
</reference>
<dbReference type="CDD" id="cd02440">
    <property type="entry name" value="AdoMet_MTases"/>
    <property type="match status" value="1"/>
</dbReference>
<evidence type="ECO:0000259" key="1">
    <source>
        <dbReference type="Pfam" id="PF08241"/>
    </source>
</evidence>
<dbReference type="InterPro" id="IPR013216">
    <property type="entry name" value="Methyltransf_11"/>
</dbReference>
<accession>A0ABS4TTM4</accession>
<name>A0ABS4TTM4_9PSEU</name>
<dbReference type="InterPro" id="IPR050508">
    <property type="entry name" value="Methyltransf_Superfamily"/>
</dbReference>
<keyword evidence="2" id="KW-0808">Transferase</keyword>
<feature type="domain" description="Methyltransferase type 11" evidence="1">
    <location>
        <begin position="63"/>
        <end position="162"/>
    </location>
</feature>
<dbReference type="InterPro" id="IPR016584">
    <property type="entry name" value="MeTrfase_VrtF"/>
</dbReference>
<gene>
    <name evidence="2" type="ORF">JOF56_007666</name>
</gene>
<sequence length="231" mass="25842">MSGVAPGADDLDPRTQRAQQVYTERILSIYDPLVLRVFCTFIWRCPPRTMVGLYDRLAGRRHLDLGPGTGFFLDRCRFPVRDPEITLVDLNENCLTVSARRLSRYRPATHQANILQPLPLPAGHFDSVALNLVMHTIPGGWETKGQAFRHAATCLRPGGTLFGTTVLERGVPMNRLTRKLMAEQHRRGNFQNQGDDPAGLTEQLKKYFPVVKVVTVGCVALFETRTDGGDQ</sequence>
<proteinExistence type="predicted"/>
<dbReference type="Proteomes" id="UP001519332">
    <property type="component" value="Unassembled WGS sequence"/>
</dbReference>
<dbReference type="PIRSF" id="PIRSF011491">
    <property type="entry name" value="Mtase_YbcY_prd"/>
    <property type="match status" value="1"/>
</dbReference>
<dbReference type="SUPFAM" id="SSF53335">
    <property type="entry name" value="S-adenosyl-L-methionine-dependent methyltransferases"/>
    <property type="match status" value="1"/>
</dbReference>
<dbReference type="PANTHER" id="PTHR42912:SF93">
    <property type="entry name" value="N6-ADENOSINE-METHYLTRANSFERASE TMT1A"/>
    <property type="match status" value="1"/>
</dbReference>